<comment type="caution">
    <text evidence="1">The sequence shown here is derived from an EMBL/GenBank/DDBJ whole genome shotgun (WGS) entry which is preliminary data.</text>
</comment>
<protein>
    <submittedName>
        <fullName evidence="1">Uncharacterized protein</fullName>
    </submittedName>
</protein>
<proteinExistence type="predicted"/>
<sequence length="55" mass="6558">IASLYKKHSQGLKNEILALHENLKLSLLRNKKNEKKNLIKYRFQKEPLCSDFIFL</sequence>
<dbReference type="Proteomes" id="UP001233999">
    <property type="component" value="Unassembled WGS sequence"/>
</dbReference>
<feature type="non-terminal residue" evidence="1">
    <location>
        <position position="1"/>
    </location>
</feature>
<dbReference type="AlphaFoldDB" id="A0AAD7Z9R8"/>
<dbReference type="EMBL" id="JASPKZ010009689">
    <property type="protein sequence ID" value="KAJ9576549.1"/>
    <property type="molecule type" value="Genomic_DNA"/>
</dbReference>
<gene>
    <name evidence="1" type="ORF">L9F63_025552</name>
</gene>
<name>A0AAD7Z9R8_DIPPU</name>
<keyword evidence="2" id="KW-1185">Reference proteome</keyword>
<reference evidence="1" key="2">
    <citation type="submission" date="2023-05" db="EMBL/GenBank/DDBJ databases">
        <authorList>
            <person name="Fouks B."/>
        </authorList>
    </citation>
    <scope>NUCLEOTIDE SEQUENCE</scope>
    <source>
        <strain evidence="1">Stay&amp;Tobe</strain>
        <tissue evidence="1">Testes</tissue>
    </source>
</reference>
<reference evidence="1" key="1">
    <citation type="journal article" date="2023" name="IScience">
        <title>Live-bearing cockroach genome reveals convergent evolutionary mechanisms linked to viviparity in insects and beyond.</title>
        <authorList>
            <person name="Fouks B."/>
            <person name="Harrison M.C."/>
            <person name="Mikhailova A.A."/>
            <person name="Marchal E."/>
            <person name="English S."/>
            <person name="Carruthers M."/>
            <person name="Jennings E.C."/>
            <person name="Chiamaka E.L."/>
            <person name="Frigard R.A."/>
            <person name="Pippel M."/>
            <person name="Attardo G.M."/>
            <person name="Benoit J.B."/>
            <person name="Bornberg-Bauer E."/>
            <person name="Tobe S.S."/>
        </authorList>
    </citation>
    <scope>NUCLEOTIDE SEQUENCE</scope>
    <source>
        <strain evidence="1">Stay&amp;Tobe</strain>
    </source>
</reference>
<evidence type="ECO:0000313" key="1">
    <source>
        <dbReference type="EMBL" id="KAJ9576549.1"/>
    </source>
</evidence>
<accession>A0AAD7Z9R8</accession>
<evidence type="ECO:0000313" key="2">
    <source>
        <dbReference type="Proteomes" id="UP001233999"/>
    </source>
</evidence>
<feature type="non-terminal residue" evidence="1">
    <location>
        <position position="55"/>
    </location>
</feature>
<organism evidence="1 2">
    <name type="scientific">Diploptera punctata</name>
    <name type="common">Pacific beetle cockroach</name>
    <dbReference type="NCBI Taxonomy" id="6984"/>
    <lineage>
        <taxon>Eukaryota</taxon>
        <taxon>Metazoa</taxon>
        <taxon>Ecdysozoa</taxon>
        <taxon>Arthropoda</taxon>
        <taxon>Hexapoda</taxon>
        <taxon>Insecta</taxon>
        <taxon>Pterygota</taxon>
        <taxon>Neoptera</taxon>
        <taxon>Polyneoptera</taxon>
        <taxon>Dictyoptera</taxon>
        <taxon>Blattodea</taxon>
        <taxon>Blaberoidea</taxon>
        <taxon>Blaberidae</taxon>
        <taxon>Diplopterinae</taxon>
        <taxon>Diploptera</taxon>
    </lineage>
</organism>